<dbReference type="GO" id="GO:0004864">
    <property type="term" value="F:protein phosphatase inhibitor activity"/>
    <property type="evidence" value="ECO:0007669"/>
    <property type="project" value="InterPro"/>
</dbReference>
<name>A0AAV9F1R9_ACOCL</name>
<dbReference type="PANTHER" id="PTHR31213">
    <property type="entry name" value="OS08G0374000 PROTEIN-RELATED"/>
    <property type="match status" value="1"/>
</dbReference>
<dbReference type="Pfam" id="PF00407">
    <property type="entry name" value="Bet_v_1"/>
    <property type="match status" value="2"/>
</dbReference>
<dbReference type="Proteomes" id="UP001180020">
    <property type="component" value="Unassembled WGS sequence"/>
</dbReference>
<dbReference type="EMBL" id="JAUJYO010000004">
    <property type="protein sequence ID" value="KAK1318840.1"/>
    <property type="molecule type" value="Genomic_DNA"/>
</dbReference>
<dbReference type="PANTHER" id="PTHR31213:SF201">
    <property type="entry name" value="OS03G0300400 PROTEIN"/>
    <property type="match status" value="1"/>
</dbReference>
<dbReference type="InterPro" id="IPR024949">
    <property type="entry name" value="Bet_v_I_allergen"/>
</dbReference>
<keyword evidence="4" id="KW-1185">Reference proteome</keyword>
<dbReference type="CDD" id="cd07816">
    <property type="entry name" value="Bet_v1-like"/>
    <property type="match status" value="2"/>
</dbReference>
<feature type="domain" description="Bet v I/Major latex protein" evidence="2">
    <location>
        <begin position="178"/>
        <end position="329"/>
    </location>
</feature>
<proteinExistence type="inferred from homology"/>
<dbReference type="GO" id="GO:0009738">
    <property type="term" value="P:abscisic acid-activated signaling pathway"/>
    <property type="evidence" value="ECO:0007669"/>
    <property type="project" value="InterPro"/>
</dbReference>
<evidence type="ECO:0000313" key="3">
    <source>
        <dbReference type="EMBL" id="KAK1318840.1"/>
    </source>
</evidence>
<dbReference type="InterPro" id="IPR050279">
    <property type="entry name" value="Plant_def-hormone_signal"/>
</dbReference>
<accession>A0AAV9F1R9</accession>
<dbReference type="GO" id="GO:0038023">
    <property type="term" value="F:signaling receptor activity"/>
    <property type="evidence" value="ECO:0007669"/>
    <property type="project" value="InterPro"/>
</dbReference>
<dbReference type="InterPro" id="IPR000916">
    <property type="entry name" value="Bet_v_I/MLP"/>
</dbReference>
<dbReference type="GO" id="GO:0006952">
    <property type="term" value="P:defense response"/>
    <property type="evidence" value="ECO:0007669"/>
    <property type="project" value="InterPro"/>
</dbReference>
<dbReference type="Gene3D" id="3.30.530.20">
    <property type="match status" value="2"/>
</dbReference>
<dbReference type="FunFam" id="3.30.530.20:FF:000007">
    <property type="entry name" value="Major pollen allergen Bet v 1-A"/>
    <property type="match status" value="2"/>
</dbReference>
<comment type="similarity">
    <text evidence="1">Belongs to the BetVI family.</text>
</comment>
<evidence type="ECO:0000259" key="2">
    <source>
        <dbReference type="Pfam" id="PF00407"/>
    </source>
</evidence>
<dbReference type="GO" id="GO:0005737">
    <property type="term" value="C:cytoplasm"/>
    <property type="evidence" value="ECO:0007669"/>
    <property type="project" value="TreeGrafter"/>
</dbReference>
<reference evidence="3" key="2">
    <citation type="submission" date="2023-06" db="EMBL/GenBank/DDBJ databases">
        <authorList>
            <person name="Ma L."/>
            <person name="Liu K.-W."/>
            <person name="Li Z."/>
            <person name="Hsiao Y.-Y."/>
            <person name="Qi Y."/>
            <person name="Fu T."/>
            <person name="Tang G."/>
            <person name="Zhang D."/>
            <person name="Sun W.-H."/>
            <person name="Liu D.-K."/>
            <person name="Li Y."/>
            <person name="Chen G.-Z."/>
            <person name="Liu X.-D."/>
            <person name="Liao X.-Y."/>
            <person name="Jiang Y.-T."/>
            <person name="Yu X."/>
            <person name="Hao Y."/>
            <person name="Huang J."/>
            <person name="Zhao X.-W."/>
            <person name="Ke S."/>
            <person name="Chen Y.-Y."/>
            <person name="Wu W.-L."/>
            <person name="Hsu J.-L."/>
            <person name="Lin Y.-F."/>
            <person name="Huang M.-D."/>
            <person name="Li C.-Y."/>
            <person name="Huang L."/>
            <person name="Wang Z.-W."/>
            <person name="Zhao X."/>
            <person name="Zhong W.-Y."/>
            <person name="Peng D.-H."/>
            <person name="Ahmad S."/>
            <person name="Lan S."/>
            <person name="Zhang J.-S."/>
            <person name="Tsai W.-C."/>
            <person name="Van De Peer Y."/>
            <person name="Liu Z.-J."/>
        </authorList>
    </citation>
    <scope>NUCLEOTIDE SEQUENCE</scope>
    <source>
        <strain evidence="3">CP</strain>
        <tissue evidence="3">Leaves</tissue>
    </source>
</reference>
<dbReference type="GO" id="GO:0005634">
    <property type="term" value="C:nucleus"/>
    <property type="evidence" value="ECO:0007669"/>
    <property type="project" value="TreeGrafter"/>
</dbReference>
<feature type="domain" description="Bet v I/Major latex protein" evidence="2">
    <location>
        <begin position="7"/>
        <end position="127"/>
    </location>
</feature>
<comment type="caution">
    <text evidence="3">The sequence shown here is derived from an EMBL/GenBank/DDBJ whole genome shotgun (WGS) entry which is preliminary data.</text>
</comment>
<protein>
    <recommendedName>
        <fullName evidence="2">Bet v I/Major latex protein domain-containing protein</fullName>
    </recommendedName>
</protein>
<dbReference type="AlphaFoldDB" id="A0AAV9F1R9"/>
<organism evidence="3 4">
    <name type="scientific">Acorus calamus</name>
    <name type="common">Sweet flag</name>
    <dbReference type="NCBI Taxonomy" id="4465"/>
    <lineage>
        <taxon>Eukaryota</taxon>
        <taxon>Viridiplantae</taxon>
        <taxon>Streptophyta</taxon>
        <taxon>Embryophyta</taxon>
        <taxon>Tracheophyta</taxon>
        <taxon>Spermatophyta</taxon>
        <taxon>Magnoliopsida</taxon>
        <taxon>Liliopsida</taxon>
        <taxon>Acoraceae</taxon>
        <taxon>Acorus</taxon>
    </lineage>
</organism>
<evidence type="ECO:0000313" key="4">
    <source>
        <dbReference type="Proteomes" id="UP001180020"/>
    </source>
</evidence>
<reference evidence="3" key="1">
    <citation type="journal article" date="2023" name="Nat. Commun.">
        <title>Diploid and tetraploid genomes of Acorus and the evolution of monocots.</title>
        <authorList>
            <person name="Ma L."/>
            <person name="Liu K.W."/>
            <person name="Li Z."/>
            <person name="Hsiao Y.Y."/>
            <person name="Qi Y."/>
            <person name="Fu T."/>
            <person name="Tang G.D."/>
            <person name="Zhang D."/>
            <person name="Sun W.H."/>
            <person name="Liu D.K."/>
            <person name="Li Y."/>
            <person name="Chen G.Z."/>
            <person name="Liu X.D."/>
            <person name="Liao X.Y."/>
            <person name="Jiang Y.T."/>
            <person name="Yu X."/>
            <person name="Hao Y."/>
            <person name="Huang J."/>
            <person name="Zhao X.W."/>
            <person name="Ke S."/>
            <person name="Chen Y.Y."/>
            <person name="Wu W.L."/>
            <person name="Hsu J.L."/>
            <person name="Lin Y.F."/>
            <person name="Huang M.D."/>
            <person name="Li C.Y."/>
            <person name="Huang L."/>
            <person name="Wang Z.W."/>
            <person name="Zhao X."/>
            <person name="Zhong W.Y."/>
            <person name="Peng D.H."/>
            <person name="Ahmad S."/>
            <person name="Lan S."/>
            <person name="Zhang J.S."/>
            <person name="Tsai W.C."/>
            <person name="Van de Peer Y."/>
            <person name="Liu Z.J."/>
        </authorList>
    </citation>
    <scope>NUCLEOTIDE SEQUENCE</scope>
    <source>
        <strain evidence="3">CP</strain>
    </source>
</reference>
<evidence type="ECO:0000256" key="1">
    <source>
        <dbReference type="ARBA" id="ARBA00009744"/>
    </source>
</evidence>
<sequence>MIIKGFNCEFVSPVSAARMFKAGVVDSQNLSPKIAPAIIKDIVIVEGDGKAGSTICVNFTKESNFGSVKERIDVLDEEKFVYKYTLVEGGRIGEAYESATYEVRFEPRGGDGGCVCKVAGVFDVYSDDGFGEEEIGPLRDAVVGKYRAVEAFLIGNPEAQSKNLLRNSQPEEEEEEMITKGYNTQFVSPVSAARMFKAGVVDAHNLVPKIMPFIIKEIVVEGDGKAGSTKRMNFTDESKISYVKERVDELDEEKYVYKYTLLEGAKLGEKYESSNYEMRFEPTKEGGCVCKMVGTFNAYTDEGFTEEDINVGKNGVFGMYKSIEAYLIANPEAYA</sequence>
<gene>
    <name evidence="3" type="ORF">QJS10_CPB04g00911</name>
</gene>
<dbReference type="SUPFAM" id="SSF55961">
    <property type="entry name" value="Bet v1-like"/>
    <property type="match status" value="2"/>
</dbReference>
<dbReference type="InterPro" id="IPR023393">
    <property type="entry name" value="START-like_dom_sf"/>
</dbReference>
<dbReference type="GO" id="GO:0010427">
    <property type="term" value="F:abscisic acid binding"/>
    <property type="evidence" value="ECO:0007669"/>
    <property type="project" value="InterPro"/>
</dbReference>
<dbReference type="PRINTS" id="PR00634">
    <property type="entry name" value="BETALLERGEN"/>
</dbReference>